<evidence type="ECO:0000313" key="1">
    <source>
        <dbReference type="EMBL" id="CAH3121903.1"/>
    </source>
</evidence>
<organism evidence="1 2">
    <name type="scientific">Porites lobata</name>
    <dbReference type="NCBI Taxonomy" id="104759"/>
    <lineage>
        <taxon>Eukaryota</taxon>
        <taxon>Metazoa</taxon>
        <taxon>Cnidaria</taxon>
        <taxon>Anthozoa</taxon>
        <taxon>Hexacorallia</taxon>
        <taxon>Scleractinia</taxon>
        <taxon>Fungiina</taxon>
        <taxon>Poritidae</taxon>
        <taxon>Porites</taxon>
    </lineage>
</organism>
<accession>A0ABN8NV10</accession>
<proteinExistence type="predicted"/>
<dbReference type="Proteomes" id="UP001159405">
    <property type="component" value="Unassembled WGS sequence"/>
</dbReference>
<protein>
    <submittedName>
        <fullName evidence="1">Uncharacterized protein</fullName>
    </submittedName>
</protein>
<sequence length="130" mass="15144">MDFRNAEELHAGLYQQKEWWKRTYRKQLWYKRCRGKNVVRIDNDSDISALIHEYPFQYPSGKKKAGKCIMYLSRRSNAVPPKTGLPKSPRLVKNTYNIFVQKVEEGSGKISSTAEVIHDVEKQANLSKII</sequence>
<reference evidence="1 2" key="1">
    <citation type="submission" date="2022-05" db="EMBL/GenBank/DDBJ databases">
        <authorList>
            <consortium name="Genoscope - CEA"/>
            <person name="William W."/>
        </authorList>
    </citation>
    <scope>NUCLEOTIDE SEQUENCE [LARGE SCALE GENOMIC DNA]</scope>
</reference>
<comment type="caution">
    <text evidence="1">The sequence shown here is derived from an EMBL/GenBank/DDBJ whole genome shotgun (WGS) entry which is preliminary data.</text>
</comment>
<keyword evidence="2" id="KW-1185">Reference proteome</keyword>
<evidence type="ECO:0000313" key="2">
    <source>
        <dbReference type="Proteomes" id="UP001159405"/>
    </source>
</evidence>
<gene>
    <name evidence="1" type="ORF">PLOB_00028978</name>
</gene>
<name>A0ABN8NV10_9CNID</name>
<dbReference type="EMBL" id="CALNXK010000036">
    <property type="protein sequence ID" value="CAH3121903.1"/>
    <property type="molecule type" value="Genomic_DNA"/>
</dbReference>